<sequence>MVIMTDSSAGSQSSCAQARPLQVGFYEIIRTLGKGNFAVVKLARHKVTKTQVAIKIIDKTRLNSSNLEKIYREVQIMKLLNHPHIIKLYQVMETKDMLYIVTEYAKNGEMFDYLTSNGRMSENEARKKFWQILTAVDYCHQHHIVHRDLKTENLLLDANMNIKLADFGFGNFYNSGEPLSTWCGSPPYAAPEVFEGKEYEGPQLDIWSLGVVLYVLVCGSLPFDGDSLPALRQRVTEGRFRIPFFMSQDCENLIRKMLVVDPAKRINVAQIKQHRWMLADPSAPHQTLSLSLTDYNSNLGDYSEPVLSIMQTLGIDRQRTVESLQNSSYNHFSAIYYLLLERVKEHRSQQLSRQCGAWNQRSRTASDSSPPEVIMESSDSFRTSALPVATKVNTPVHSELEFEQGGLFQRVVCPVEASLNGLLWNRSISPNSLLETTINEEVRPHDLEEEEGMLQVQLPHLPSTTSRRHTLAEVTARFHQCNPPCIVVSPSDGASSDSWDLSSLLASNTGPEASAPAGSPLALSSNLLQNQGSLLAASFQEGRRASDTSLTQGLKAFRQQLRKNTRAKGFLGLNKIKGLARQVCPPTSCSRGSRGSLGPPLCSPSSLQSSSSPRERRSMLEEVLHQQRMLQIQHQPQPQVQSQQPMLFLSQAHPSSPPSNNLFAPSLDSSSSSLSPVASAARLLEARLHISQRPHLHPQSPQHLQIHPTILSQGPFSLLPQQGSWSLSTNFEPEPDVQELVCAGQKQQLSSCVMVK</sequence>
<feature type="domain" description="UBA" evidence="18">
    <location>
        <begin position="301"/>
        <end position="341"/>
    </location>
</feature>
<evidence type="ECO:0000256" key="8">
    <source>
        <dbReference type="ARBA" id="ARBA00022723"/>
    </source>
</evidence>
<dbReference type="CDD" id="cd14408">
    <property type="entry name" value="UBA_SIK1"/>
    <property type="match status" value="1"/>
</dbReference>
<dbReference type="FunFam" id="1.10.510.10:FF:000154">
    <property type="entry name" value="Serine/threonine-protein kinase SIK2"/>
    <property type="match status" value="1"/>
</dbReference>
<dbReference type="GO" id="GO:0000226">
    <property type="term" value="P:microtubule cytoskeleton organization"/>
    <property type="evidence" value="ECO:0007669"/>
    <property type="project" value="TreeGrafter"/>
</dbReference>
<keyword evidence="8" id="KW-0479">Metal-binding</keyword>
<keyword evidence="11 15" id="KW-0067">ATP-binding</keyword>
<dbReference type="EC" id="2.7.11.1" evidence="3"/>
<dbReference type="InterPro" id="IPR008271">
    <property type="entry name" value="Ser/Thr_kinase_AS"/>
</dbReference>
<keyword evidence="12" id="KW-0460">Magnesium</keyword>
<feature type="region of interest" description="Disordered" evidence="16">
    <location>
        <begin position="584"/>
        <end position="619"/>
    </location>
</feature>
<dbReference type="SUPFAM" id="SSF56112">
    <property type="entry name" value="Protein kinase-like (PK-like)"/>
    <property type="match status" value="1"/>
</dbReference>
<protein>
    <recommendedName>
        <fullName evidence="3">non-specific serine/threonine protein kinase</fullName>
        <ecNumber evidence="3">2.7.11.1</ecNumber>
    </recommendedName>
</protein>
<organism evidence="19 20">
    <name type="scientific">Cyprinus carpio</name>
    <name type="common">Common carp</name>
    <dbReference type="NCBI Taxonomy" id="7962"/>
    <lineage>
        <taxon>Eukaryota</taxon>
        <taxon>Metazoa</taxon>
        <taxon>Chordata</taxon>
        <taxon>Craniata</taxon>
        <taxon>Vertebrata</taxon>
        <taxon>Euteleostomi</taxon>
        <taxon>Actinopterygii</taxon>
        <taxon>Neopterygii</taxon>
        <taxon>Teleostei</taxon>
        <taxon>Ostariophysi</taxon>
        <taxon>Cypriniformes</taxon>
        <taxon>Cyprinidae</taxon>
        <taxon>Cyprininae</taxon>
        <taxon>Cyprinus</taxon>
    </lineage>
</organism>
<proteinExistence type="predicted"/>
<feature type="region of interest" description="Disordered" evidence="16">
    <location>
        <begin position="650"/>
        <end position="670"/>
    </location>
</feature>
<dbReference type="AlphaFoldDB" id="A0A8C1QQ33"/>
<evidence type="ECO:0000256" key="16">
    <source>
        <dbReference type="SAM" id="MobiDB-lite"/>
    </source>
</evidence>
<dbReference type="GO" id="GO:0050321">
    <property type="term" value="F:tau-protein kinase activity"/>
    <property type="evidence" value="ECO:0007669"/>
    <property type="project" value="TreeGrafter"/>
</dbReference>
<dbReference type="InterPro" id="IPR017441">
    <property type="entry name" value="Protein_kinase_ATP_BS"/>
</dbReference>
<evidence type="ECO:0000256" key="5">
    <source>
        <dbReference type="ARBA" id="ARBA00022527"/>
    </source>
</evidence>
<dbReference type="InterPro" id="IPR034672">
    <property type="entry name" value="SIK"/>
</dbReference>
<evidence type="ECO:0000259" key="18">
    <source>
        <dbReference type="PROSITE" id="PS50030"/>
    </source>
</evidence>
<name>A0A8C1QQ33_CYPCA</name>
<evidence type="ECO:0000256" key="1">
    <source>
        <dbReference type="ARBA" id="ARBA00001946"/>
    </source>
</evidence>
<dbReference type="PROSITE" id="PS00107">
    <property type="entry name" value="PROTEIN_KINASE_ATP"/>
    <property type="match status" value="1"/>
</dbReference>
<evidence type="ECO:0000256" key="6">
    <source>
        <dbReference type="ARBA" id="ARBA00022553"/>
    </source>
</evidence>
<keyword evidence="10" id="KW-0418">Kinase</keyword>
<evidence type="ECO:0000256" key="9">
    <source>
        <dbReference type="ARBA" id="ARBA00022741"/>
    </source>
</evidence>
<dbReference type="FunFam" id="3.30.200.20:FF:000003">
    <property type="entry name" value="Non-specific serine/threonine protein kinase"/>
    <property type="match status" value="1"/>
</dbReference>
<feature type="compositionally biased region" description="Polar residues" evidence="16">
    <location>
        <begin position="652"/>
        <end position="663"/>
    </location>
</feature>
<dbReference type="PROSITE" id="PS00108">
    <property type="entry name" value="PROTEIN_KINASE_ST"/>
    <property type="match status" value="1"/>
</dbReference>
<dbReference type="PROSITE" id="PS50011">
    <property type="entry name" value="PROTEIN_KINASE_DOM"/>
    <property type="match status" value="1"/>
</dbReference>
<evidence type="ECO:0000256" key="15">
    <source>
        <dbReference type="PROSITE-ProRule" id="PRU10141"/>
    </source>
</evidence>
<evidence type="ECO:0000256" key="14">
    <source>
        <dbReference type="ARBA" id="ARBA00048679"/>
    </source>
</evidence>
<feature type="domain" description="Protein kinase" evidence="17">
    <location>
        <begin position="26"/>
        <end position="277"/>
    </location>
</feature>
<dbReference type="Pfam" id="PF00069">
    <property type="entry name" value="Pkinase"/>
    <property type="match status" value="1"/>
</dbReference>
<evidence type="ECO:0000256" key="7">
    <source>
        <dbReference type="ARBA" id="ARBA00022679"/>
    </source>
</evidence>
<dbReference type="PROSITE" id="PS50030">
    <property type="entry name" value="UBA"/>
    <property type="match status" value="1"/>
</dbReference>
<dbReference type="Proteomes" id="UP000694427">
    <property type="component" value="Unplaced"/>
</dbReference>
<dbReference type="Ensembl" id="ENSCCRT00010061658.1">
    <property type="protein sequence ID" value="ENSCCRP00010056265.1"/>
    <property type="gene ID" value="ENSCCRG00010023805.1"/>
</dbReference>
<dbReference type="CDD" id="cd14071">
    <property type="entry name" value="STKc_SIK"/>
    <property type="match status" value="1"/>
</dbReference>
<comment type="subcellular location">
    <subcellularLocation>
        <location evidence="2">Cytoplasm</location>
    </subcellularLocation>
</comment>
<dbReference type="SMART" id="SM00220">
    <property type="entry name" value="S_TKc"/>
    <property type="match status" value="1"/>
</dbReference>
<keyword evidence="9 15" id="KW-0547">Nucleotide-binding</keyword>
<feature type="binding site" evidence="15">
    <location>
        <position position="55"/>
    </location>
    <ligand>
        <name>ATP</name>
        <dbReference type="ChEBI" id="CHEBI:30616"/>
    </ligand>
</feature>
<evidence type="ECO:0000256" key="10">
    <source>
        <dbReference type="ARBA" id="ARBA00022777"/>
    </source>
</evidence>
<comment type="catalytic activity">
    <reaction evidence="14">
        <text>L-seryl-[protein] + ATP = O-phospho-L-seryl-[protein] + ADP + H(+)</text>
        <dbReference type="Rhea" id="RHEA:17989"/>
        <dbReference type="Rhea" id="RHEA-COMP:9863"/>
        <dbReference type="Rhea" id="RHEA-COMP:11604"/>
        <dbReference type="ChEBI" id="CHEBI:15378"/>
        <dbReference type="ChEBI" id="CHEBI:29999"/>
        <dbReference type="ChEBI" id="CHEBI:30616"/>
        <dbReference type="ChEBI" id="CHEBI:83421"/>
        <dbReference type="ChEBI" id="CHEBI:456216"/>
        <dbReference type="EC" id="2.7.11.1"/>
    </reaction>
</comment>
<keyword evidence="7" id="KW-0808">Transferase</keyword>
<evidence type="ECO:0000256" key="11">
    <source>
        <dbReference type="ARBA" id="ARBA00022840"/>
    </source>
</evidence>
<evidence type="ECO:0000313" key="19">
    <source>
        <dbReference type="Ensembl" id="ENSCCRP00010056265.1"/>
    </source>
</evidence>
<dbReference type="PANTHER" id="PTHR24346:SF47">
    <property type="entry name" value="SERINE_THREONINE-PROTEIN KINASE SIK2-RELATED"/>
    <property type="match status" value="1"/>
</dbReference>
<dbReference type="InterPro" id="IPR011009">
    <property type="entry name" value="Kinase-like_dom_sf"/>
</dbReference>
<keyword evidence="20" id="KW-1185">Reference proteome</keyword>
<dbReference type="PANTHER" id="PTHR24346">
    <property type="entry name" value="MAP/MICROTUBULE AFFINITY-REGULATING KINASE"/>
    <property type="match status" value="1"/>
</dbReference>
<dbReference type="GO" id="GO:0005737">
    <property type="term" value="C:cytoplasm"/>
    <property type="evidence" value="ECO:0007669"/>
    <property type="project" value="UniProtKB-SubCell"/>
</dbReference>
<dbReference type="InterPro" id="IPR057380">
    <property type="entry name" value="UBA_SIK1/2/3"/>
</dbReference>
<evidence type="ECO:0000256" key="4">
    <source>
        <dbReference type="ARBA" id="ARBA00022490"/>
    </source>
</evidence>
<accession>A0A8C1QQ33</accession>
<keyword evidence="4" id="KW-0963">Cytoplasm</keyword>
<keyword evidence="6" id="KW-0597">Phosphoprotein</keyword>
<dbReference type="GO" id="GO:0046872">
    <property type="term" value="F:metal ion binding"/>
    <property type="evidence" value="ECO:0007669"/>
    <property type="project" value="UniProtKB-KW"/>
</dbReference>
<evidence type="ECO:0000256" key="12">
    <source>
        <dbReference type="ARBA" id="ARBA00022842"/>
    </source>
</evidence>
<comment type="catalytic activity">
    <reaction evidence="13">
        <text>L-threonyl-[protein] + ATP = O-phospho-L-threonyl-[protein] + ADP + H(+)</text>
        <dbReference type="Rhea" id="RHEA:46608"/>
        <dbReference type="Rhea" id="RHEA-COMP:11060"/>
        <dbReference type="Rhea" id="RHEA-COMP:11605"/>
        <dbReference type="ChEBI" id="CHEBI:15378"/>
        <dbReference type="ChEBI" id="CHEBI:30013"/>
        <dbReference type="ChEBI" id="CHEBI:30616"/>
        <dbReference type="ChEBI" id="CHEBI:61977"/>
        <dbReference type="ChEBI" id="CHEBI:456216"/>
        <dbReference type="EC" id="2.7.11.1"/>
    </reaction>
</comment>
<reference evidence="19" key="2">
    <citation type="submission" date="2025-09" db="UniProtKB">
        <authorList>
            <consortium name="Ensembl"/>
        </authorList>
    </citation>
    <scope>IDENTIFICATION</scope>
</reference>
<comment type="cofactor">
    <cofactor evidence="1">
        <name>Mg(2+)</name>
        <dbReference type="ChEBI" id="CHEBI:18420"/>
    </cofactor>
</comment>
<evidence type="ECO:0000259" key="17">
    <source>
        <dbReference type="PROSITE" id="PS50011"/>
    </source>
</evidence>
<dbReference type="GO" id="GO:0005524">
    <property type="term" value="F:ATP binding"/>
    <property type="evidence" value="ECO:0007669"/>
    <property type="project" value="UniProtKB-UniRule"/>
</dbReference>
<dbReference type="InterPro" id="IPR000719">
    <property type="entry name" value="Prot_kinase_dom"/>
</dbReference>
<dbReference type="GO" id="GO:0035556">
    <property type="term" value="P:intracellular signal transduction"/>
    <property type="evidence" value="ECO:0007669"/>
    <property type="project" value="TreeGrafter"/>
</dbReference>
<dbReference type="Gene3D" id="1.10.510.10">
    <property type="entry name" value="Transferase(Phosphotransferase) domain 1"/>
    <property type="match status" value="1"/>
</dbReference>
<reference evidence="19" key="1">
    <citation type="submission" date="2025-08" db="UniProtKB">
        <authorList>
            <consortium name="Ensembl"/>
        </authorList>
    </citation>
    <scope>IDENTIFICATION</scope>
</reference>
<evidence type="ECO:0000313" key="20">
    <source>
        <dbReference type="Proteomes" id="UP000694427"/>
    </source>
</evidence>
<evidence type="ECO:0000256" key="13">
    <source>
        <dbReference type="ARBA" id="ARBA00047899"/>
    </source>
</evidence>
<feature type="compositionally biased region" description="Low complexity" evidence="16">
    <location>
        <begin position="592"/>
        <end position="612"/>
    </location>
</feature>
<dbReference type="InterPro" id="IPR015940">
    <property type="entry name" value="UBA"/>
</dbReference>
<dbReference type="Pfam" id="PF23312">
    <property type="entry name" value="UBA_SIK3"/>
    <property type="match status" value="1"/>
</dbReference>
<keyword evidence="5" id="KW-0723">Serine/threonine-protein kinase</keyword>
<evidence type="ECO:0000256" key="3">
    <source>
        <dbReference type="ARBA" id="ARBA00012513"/>
    </source>
</evidence>
<evidence type="ECO:0000256" key="2">
    <source>
        <dbReference type="ARBA" id="ARBA00004496"/>
    </source>
</evidence>